<dbReference type="PANTHER" id="PTHR23023">
    <property type="entry name" value="DIMETHYLANILINE MONOOXYGENASE"/>
    <property type="match status" value="1"/>
</dbReference>
<keyword evidence="2" id="KW-0285">Flavoprotein</keyword>
<keyword evidence="3" id="KW-0274">FAD</keyword>
<dbReference type="GO" id="GO:0050660">
    <property type="term" value="F:flavin adenine dinucleotide binding"/>
    <property type="evidence" value="ECO:0007669"/>
    <property type="project" value="InterPro"/>
</dbReference>
<evidence type="ECO:0000313" key="6">
    <source>
        <dbReference type="EMBL" id="GJE85470.1"/>
    </source>
</evidence>
<evidence type="ECO:0000256" key="4">
    <source>
        <dbReference type="ARBA" id="ARBA00022857"/>
    </source>
</evidence>
<organism evidence="6 7">
    <name type="scientific">Phanerochaete sordida</name>
    <dbReference type="NCBI Taxonomy" id="48140"/>
    <lineage>
        <taxon>Eukaryota</taxon>
        <taxon>Fungi</taxon>
        <taxon>Dikarya</taxon>
        <taxon>Basidiomycota</taxon>
        <taxon>Agaricomycotina</taxon>
        <taxon>Agaricomycetes</taxon>
        <taxon>Polyporales</taxon>
        <taxon>Phanerochaetaceae</taxon>
        <taxon>Phanerochaete</taxon>
    </lineage>
</organism>
<evidence type="ECO:0000256" key="3">
    <source>
        <dbReference type="ARBA" id="ARBA00022827"/>
    </source>
</evidence>
<dbReference type="EMBL" id="BPQB01000002">
    <property type="protein sequence ID" value="GJE85470.1"/>
    <property type="molecule type" value="Genomic_DNA"/>
</dbReference>
<comment type="similarity">
    <text evidence="1">Belongs to the FMO family.</text>
</comment>
<dbReference type="PIRSF" id="PIRSF000332">
    <property type="entry name" value="FMO"/>
    <property type="match status" value="1"/>
</dbReference>
<accession>A0A9P3G0H0</accession>
<dbReference type="GO" id="GO:0050661">
    <property type="term" value="F:NADP binding"/>
    <property type="evidence" value="ECO:0007669"/>
    <property type="project" value="InterPro"/>
</dbReference>
<dbReference type="InterPro" id="IPR000960">
    <property type="entry name" value="Flavin_mOase"/>
</dbReference>
<proteinExistence type="inferred from homology"/>
<dbReference type="Gene3D" id="3.50.50.60">
    <property type="entry name" value="FAD/NAD(P)-binding domain"/>
    <property type="match status" value="2"/>
</dbReference>
<evidence type="ECO:0000256" key="5">
    <source>
        <dbReference type="ARBA" id="ARBA00023002"/>
    </source>
</evidence>
<dbReference type="SUPFAM" id="SSF51905">
    <property type="entry name" value="FAD/NAD(P)-binding domain"/>
    <property type="match status" value="2"/>
</dbReference>
<keyword evidence="5" id="KW-0560">Oxidoreductase</keyword>
<keyword evidence="4" id="KW-0521">NADP</keyword>
<keyword evidence="7" id="KW-1185">Reference proteome</keyword>
<comment type="caution">
    <text evidence="6">The sequence shown here is derived from an EMBL/GenBank/DDBJ whole genome shotgun (WGS) entry which is preliminary data.</text>
</comment>
<evidence type="ECO:0000313" key="7">
    <source>
        <dbReference type="Proteomes" id="UP000703269"/>
    </source>
</evidence>
<protein>
    <submittedName>
        <fullName evidence="6">FAD/NAD(P)-binding domain-containing protein</fullName>
    </submittedName>
</protein>
<reference evidence="6 7" key="1">
    <citation type="submission" date="2021-08" db="EMBL/GenBank/DDBJ databases">
        <title>Draft Genome Sequence of Phanerochaete sordida strain YK-624.</title>
        <authorList>
            <person name="Mori T."/>
            <person name="Dohra H."/>
            <person name="Suzuki T."/>
            <person name="Kawagishi H."/>
            <person name="Hirai H."/>
        </authorList>
    </citation>
    <scope>NUCLEOTIDE SEQUENCE [LARGE SCALE GENOMIC DNA]</scope>
    <source>
        <strain evidence="6 7">YK-624</strain>
    </source>
</reference>
<dbReference type="Pfam" id="PF00743">
    <property type="entry name" value="FMO-like"/>
    <property type="match status" value="2"/>
</dbReference>
<gene>
    <name evidence="6" type="ORF">PsYK624_015490</name>
</gene>
<dbReference type="GO" id="GO:0004499">
    <property type="term" value="F:N,N-dimethylaniline monooxygenase activity"/>
    <property type="evidence" value="ECO:0007669"/>
    <property type="project" value="InterPro"/>
</dbReference>
<dbReference type="InterPro" id="IPR020946">
    <property type="entry name" value="Flavin_mOase-like"/>
</dbReference>
<dbReference type="AlphaFoldDB" id="A0A9P3G0H0"/>
<dbReference type="Proteomes" id="UP000703269">
    <property type="component" value="Unassembled WGS sequence"/>
</dbReference>
<dbReference type="InterPro" id="IPR050346">
    <property type="entry name" value="FMO-like"/>
</dbReference>
<sequence length="510" mass="57333">MDLLPNSAIDSERQADVDALKKRICVIGAGPTGLGSLKVICDAPQYKDGLWDVTAFEAREAIGGVWLPAPPVDNPPLTPMYDSLTTNIPHPIMAYPSYPFPPGTLLYPAALTVLQYFTDYATHFDLHKHVRVRTTVRNVDWDPSVSQWRVRTSPTGPSPDAPSEETLFDLVIVANGHYRVPLYPPTPGLKAWLEAGKAVHAAWYRHAEYHGDTVLVVGRGPSGIDVADEMCEVCKTLIHSFPEAPREDHNGGAVKFRGRIAEFLDPHEGRVRFEDGTEEAGVDYCILATGYEHSLPFLPPHLLERALPPPIPPIPEKLYNSKFHIFPLAKQIFPLVTSFPPSRLALLALPYRIIPFPFAEVQTRAVLKAFTDPDSLDPAREAVDIVSRYEELRAQFGDNEVAIARAWHKMEEEQFPYLDSLHQFVGGEYAGPQWKVPDWVLEIWYQKVTLRAEWKELVRIGEAEKWVEGVGKSGGEEGTKEWLELMRRVIKRAEQRKAEVSIDTAKMNRL</sequence>
<evidence type="ECO:0000256" key="1">
    <source>
        <dbReference type="ARBA" id="ARBA00009183"/>
    </source>
</evidence>
<dbReference type="OrthoDB" id="66881at2759"/>
<dbReference type="PRINTS" id="PR00370">
    <property type="entry name" value="FMOXYGENASE"/>
</dbReference>
<dbReference type="InterPro" id="IPR036188">
    <property type="entry name" value="FAD/NAD-bd_sf"/>
</dbReference>
<evidence type="ECO:0000256" key="2">
    <source>
        <dbReference type="ARBA" id="ARBA00022630"/>
    </source>
</evidence>
<name>A0A9P3G0H0_9APHY</name>